<comment type="similarity">
    <text evidence="1">Belongs to the FPP family.</text>
</comment>
<feature type="coiled-coil region" evidence="3">
    <location>
        <begin position="30"/>
        <end position="60"/>
    </location>
</feature>
<reference evidence="4 5" key="1">
    <citation type="journal article" date="2014" name="Am. J. Bot.">
        <title>Genome assembly and annotation for red clover (Trifolium pratense; Fabaceae).</title>
        <authorList>
            <person name="Istvanek J."/>
            <person name="Jaros M."/>
            <person name="Krenek A."/>
            <person name="Repkova J."/>
        </authorList>
    </citation>
    <scope>NUCLEOTIDE SEQUENCE [LARGE SCALE GENOMIC DNA]</scope>
    <source>
        <strain evidence="5">cv. Tatra</strain>
        <tissue evidence="4">Young leaves</tissue>
    </source>
</reference>
<comment type="caution">
    <text evidence="4">The sequence shown here is derived from an EMBL/GenBank/DDBJ whole genome shotgun (WGS) entry which is preliminary data.</text>
</comment>
<evidence type="ECO:0000313" key="5">
    <source>
        <dbReference type="Proteomes" id="UP000236291"/>
    </source>
</evidence>
<dbReference type="Proteomes" id="UP000236291">
    <property type="component" value="Unassembled WGS sequence"/>
</dbReference>
<organism evidence="4 5">
    <name type="scientific">Trifolium pratense</name>
    <name type="common">Red clover</name>
    <dbReference type="NCBI Taxonomy" id="57577"/>
    <lineage>
        <taxon>Eukaryota</taxon>
        <taxon>Viridiplantae</taxon>
        <taxon>Streptophyta</taxon>
        <taxon>Embryophyta</taxon>
        <taxon>Tracheophyta</taxon>
        <taxon>Spermatophyta</taxon>
        <taxon>Magnoliopsida</taxon>
        <taxon>eudicotyledons</taxon>
        <taxon>Gunneridae</taxon>
        <taxon>Pentapetalae</taxon>
        <taxon>rosids</taxon>
        <taxon>fabids</taxon>
        <taxon>Fabales</taxon>
        <taxon>Fabaceae</taxon>
        <taxon>Papilionoideae</taxon>
        <taxon>50 kb inversion clade</taxon>
        <taxon>NPAAA clade</taxon>
        <taxon>Hologalegina</taxon>
        <taxon>IRL clade</taxon>
        <taxon>Trifolieae</taxon>
        <taxon>Trifolium</taxon>
    </lineage>
</organism>
<dbReference type="AlphaFoldDB" id="A0A2K3MS60"/>
<dbReference type="Pfam" id="PF05911">
    <property type="entry name" value="FPP"/>
    <property type="match status" value="2"/>
</dbReference>
<protein>
    <submittedName>
        <fullName evidence="4">Filament-like plant protein</fullName>
    </submittedName>
</protein>
<name>A0A2K3MS60_TRIPR</name>
<dbReference type="PANTHER" id="PTHR31580">
    <property type="entry name" value="FILAMENT-LIKE PLANT PROTEIN 4"/>
    <property type="match status" value="1"/>
</dbReference>
<keyword evidence="2 3" id="KW-0175">Coiled coil</keyword>
<evidence type="ECO:0000256" key="3">
    <source>
        <dbReference type="SAM" id="Coils"/>
    </source>
</evidence>
<proteinExistence type="inferred from homology"/>
<gene>
    <name evidence="4" type="ORF">L195_g016800</name>
</gene>
<evidence type="ECO:0000256" key="1">
    <source>
        <dbReference type="ARBA" id="ARBA00005921"/>
    </source>
</evidence>
<evidence type="ECO:0000313" key="4">
    <source>
        <dbReference type="EMBL" id="PNX93645.1"/>
    </source>
</evidence>
<accession>A0A2K3MS60</accession>
<dbReference type="EMBL" id="ASHM01011698">
    <property type="protein sequence ID" value="PNX93645.1"/>
    <property type="molecule type" value="Genomic_DNA"/>
</dbReference>
<evidence type="ECO:0000256" key="2">
    <source>
        <dbReference type="ARBA" id="ARBA00023054"/>
    </source>
</evidence>
<dbReference type="InterPro" id="IPR008587">
    <property type="entry name" value="FPP_plant"/>
</dbReference>
<reference evidence="4 5" key="2">
    <citation type="journal article" date="2017" name="Front. Plant Sci.">
        <title>Gene Classification and Mining of Molecular Markers Useful in Red Clover (Trifolium pratense) Breeding.</title>
        <authorList>
            <person name="Istvanek J."/>
            <person name="Dluhosova J."/>
            <person name="Dluhos P."/>
            <person name="Patkova L."/>
            <person name="Nedelnik J."/>
            <person name="Repkova J."/>
        </authorList>
    </citation>
    <scope>NUCLEOTIDE SEQUENCE [LARGE SCALE GENOMIC DNA]</scope>
    <source>
        <strain evidence="5">cv. Tatra</strain>
        <tissue evidence="4">Young leaves</tissue>
    </source>
</reference>
<feature type="coiled-coil region" evidence="3">
    <location>
        <begin position="178"/>
        <end position="212"/>
    </location>
</feature>
<feature type="coiled-coil region" evidence="3">
    <location>
        <begin position="508"/>
        <end position="649"/>
    </location>
</feature>
<sequence length="763" mass="87213">MDQKQWQWGKKTREKTILETDKTNFPSKENEEVQALMADKEKLEKELKRLNDKLAFTLSDCNTKDEHMKKQTMIVQEAVLGWEKAETELLSMKEHLEESIHQELVYEERVAHLDRSLKECMRQLHFVREEQEQRIYDAVMKVSIEYDQARVVLEEQLSETSKRLAKTVIENSYLNKSIIAKDNLIDDLNRRLTQAEADRNALMIRLESVEKDNTSLTYDAQVLQKEIDIRNEVQFSRVMLSQTASKLLKLECKGQVASEQPRSNLALQELSSAPMSDIGSDYSGSCAESSASALISALERLKSPKQKESSSCQSVGPSDINLMDDFVEMEKLAVVSVEKDAEDSHASVEANNEIIGFSETLLDETTSVSDHLSEFSTSDHDVVKSQSDLNKSIGKMIELIEGINMPADDDNRGTPTGYMVRVFQWKTSDLGDVLQKFLNVCYSSLDGKADHEKFAAELTTALEWIINHCFLLRDVSSMEDAVKKQFSWDEIQSENEAEIGMFTDAEKLQTDTNRFKELEKTIAGLRLELQTLKESNRKLEDQMQNQACINTVLETQLTETELKEAYHKILELEVELESKNQYCEELDTKCVELQLQLQSMKRAHSNDYVNQKNSPVRNEWEITAASEKLAECQETILNLEKQLKEIAATKDVSIFDNIIAAHRRPIITNTTNVTKVKNRPTLLDQMLAEDDAKAKACKASERSFIHPLEKIVVLKGVKGRDDGVNLNSLAILPVKKYGRLSLWKRMLGTRRKPKRKQVYQFNK</sequence>
<dbReference type="STRING" id="57577.A0A2K3MS60"/>
<dbReference type="PANTHER" id="PTHR31580:SF31">
    <property type="entry name" value="FILAMENT-LIKE PLANT PROTEIN"/>
    <property type="match status" value="1"/>
</dbReference>